<dbReference type="AlphaFoldDB" id="A0A0D1ZSF2"/>
<evidence type="ECO:0000259" key="2">
    <source>
        <dbReference type="Pfam" id="PF00144"/>
    </source>
</evidence>
<name>A0A0D1ZSF2_9EURO</name>
<dbReference type="EMBL" id="KN847495">
    <property type="protein sequence ID" value="KIW15762.1"/>
    <property type="molecule type" value="Genomic_DNA"/>
</dbReference>
<dbReference type="OrthoDB" id="428260at2759"/>
<organism evidence="3 4">
    <name type="scientific">Exophiala spinifera</name>
    <dbReference type="NCBI Taxonomy" id="91928"/>
    <lineage>
        <taxon>Eukaryota</taxon>
        <taxon>Fungi</taxon>
        <taxon>Dikarya</taxon>
        <taxon>Ascomycota</taxon>
        <taxon>Pezizomycotina</taxon>
        <taxon>Eurotiomycetes</taxon>
        <taxon>Chaetothyriomycetidae</taxon>
        <taxon>Chaetothyriales</taxon>
        <taxon>Herpotrichiellaceae</taxon>
        <taxon>Exophiala</taxon>
    </lineage>
</organism>
<dbReference type="PANTHER" id="PTHR43283">
    <property type="entry name" value="BETA-LACTAMASE-RELATED"/>
    <property type="match status" value="1"/>
</dbReference>
<reference evidence="3 4" key="1">
    <citation type="submission" date="2015-01" db="EMBL/GenBank/DDBJ databases">
        <title>The Genome Sequence of Exophiala spinifera CBS89968.</title>
        <authorList>
            <consortium name="The Broad Institute Genomics Platform"/>
            <person name="Cuomo C."/>
            <person name="de Hoog S."/>
            <person name="Gorbushina A."/>
            <person name="Stielow B."/>
            <person name="Teixiera M."/>
            <person name="Abouelleil A."/>
            <person name="Chapman S.B."/>
            <person name="Priest M."/>
            <person name="Young S.K."/>
            <person name="Wortman J."/>
            <person name="Nusbaum C."/>
            <person name="Birren B."/>
        </authorList>
    </citation>
    <scope>NUCLEOTIDE SEQUENCE [LARGE SCALE GENOMIC DNA]</scope>
    <source>
        <strain evidence="3 4">CBS 89968</strain>
    </source>
</reference>
<dbReference type="Gene3D" id="3.40.710.10">
    <property type="entry name" value="DD-peptidase/beta-lactamase superfamily"/>
    <property type="match status" value="1"/>
</dbReference>
<feature type="region of interest" description="Disordered" evidence="1">
    <location>
        <begin position="1"/>
        <end position="23"/>
    </location>
</feature>
<dbReference type="Pfam" id="PF00144">
    <property type="entry name" value="Beta-lactamase"/>
    <property type="match status" value="1"/>
</dbReference>
<sequence>MAQITTSGAASVKSQMEDATGDPSRNLPGVVFAVVNKQGESIFEHAAGVAGVGTGAPMTVDHTFWIASCTKMITGIACMQLVEQGKLSLDDVDLVEKLCPELKDVKVIEGKKLVPKRRGITLRMLLNHTAGFGYSFFDSRLNDFYGATGVNEFSGLKYDYLSQPLVNHPGEAWEYGINIDWAGICVERASGLALNDYFQKHIFQPLGLHNINMFPTAKMKSQLAYMHSRDLHTGELRLATDGHLNRAPLVAETQAQKDAIFQQGGAGCFARPKEYAQIISVLLNDGVHAPTGMRLLQKETVQIMFTNQIPEFPNFGRQPIVPPKPVYSNALPELYPEPRDIPQGWGLTFFLHLRDGVVHSEGTGWWAGLPNLYWWADRTRGVGGMIATQILPFADPKVLGLWGSLEATINASLAS</sequence>
<dbReference type="STRING" id="91928.A0A0D1ZSF2"/>
<dbReference type="SUPFAM" id="SSF56601">
    <property type="entry name" value="beta-lactamase/transpeptidase-like"/>
    <property type="match status" value="1"/>
</dbReference>
<keyword evidence="4" id="KW-1185">Reference proteome</keyword>
<gene>
    <name evidence="3" type="ORF">PV08_05812</name>
</gene>
<accession>A0A0D1ZSF2</accession>
<protein>
    <recommendedName>
        <fullName evidence="2">Beta-lactamase-related domain-containing protein</fullName>
    </recommendedName>
</protein>
<dbReference type="PANTHER" id="PTHR43283:SF3">
    <property type="entry name" value="BETA-LACTAMASE FAMILY PROTEIN (AFU_ORTHOLOGUE AFUA_5G07500)"/>
    <property type="match status" value="1"/>
</dbReference>
<dbReference type="HOGENOM" id="CLU_020027_11_1_1"/>
<dbReference type="RefSeq" id="XP_016235978.1">
    <property type="nucleotide sequence ID" value="XM_016380151.1"/>
</dbReference>
<dbReference type="Proteomes" id="UP000053328">
    <property type="component" value="Unassembled WGS sequence"/>
</dbReference>
<dbReference type="GeneID" id="27332895"/>
<feature type="compositionally biased region" description="Polar residues" evidence="1">
    <location>
        <begin position="1"/>
        <end position="14"/>
    </location>
</feature>
<feature type="domain" description="Beta-lactamase-related" evidence="2">
    <location>
        <begin position="24"/>
        <end position="393"/>
    </location>
</feature>
<dbReference type="VEuPathDB" id="FungiDB:PV08_05812"/>
<evidence type="ECO:0000313" key="4">
    <source>
        <dbReference type="Proteomes" id="UP000053328"/>
    </source>
</evidence>
<dbReference type="InterPro" id="IPR012338">
    <property type="entry name" value="Beta-lactam/transpept-like"/>
</dbReference>
<dbReference type="InterPro" id="IPR001466">
    <property type="entry name" value="Beta-lactam-related"/>
</dbReference>
<evidence type="ECO:0000313" key="3">
    <source>
        <dbReference type="EMBL" id="KIW15762.1"/>
    </source>
</evidence>
<proteinExistence type="predicted"/>
<dbReference type="InterPro" id="IPR050789">
    <property type="entry name" value="Diverse_Enzym_Activities"/>
</dbReference>
<evidence type="ECO:0000256" key="1">
    <source>
        <dbReference type="SAM" id="MobiDB-lite"/>
    </source>
</evidence>